<dbReference type="Pfam" id="PF01138">
    <property type="entry name" value="RNase_PH"/>
    <property type="match status" value="2"/>
</dbReference>
<evidence type="ECO:0000256" key="8">
    <source>
        <dbReference type="HAMAP-Rule" id="MF_01595"/>
    </source>
</evidence>
<dbReference type="CDD" id="cd11364">
    <property type="entry name" value="RNase_PH_PNPase_2"/>
    <property type="match status" value="1"/>
</dbReference>
<dbReference type="InterPro" id="IPR036345">
    <property type="entry name" value="ExoRNase_PH_dom2_sf"/>
</dbReference>
<dbReference type="SMART" id="SM00316">
    <property type="entry name" value="S1"/>
    <property type="match status" value="1"/>
</dbReference>
<evidence type="ECO:0000256" key="2">
    <source>
        <dbReference type="ARBA" id="ARBA00022490"/>
    </source>
</evidence>
<dbReference type="EC" id="2.7.7.8" evidence="8"/>
<comment type="cofactor">
    <cofactor evidence="8">
        <name>Mg(2+)</name>
        <dbReference type="ChEBI" id="CHEBI:18420"/>
    </cofactor>
</comment>
<dbReference type="InterPro" id="IPR001247">
    <property type="entry name" value="ExoRNase_PH_dom1"/>
</dbReference>
<dbReference type="Pfam" id="PF03725">
    <property type="entry name" value="RNase_PH_C"/>
    <property type="match status" value="1"/>
</dbReference>
<dbReference type="EMBL" id="CDNC01000045">
    <property type="protein sequence ID" value="CEM62850.1"/>
    <property type="molecule type" value="Genomic_DNA"/>
</dbReference>
<keyword evidence="4 8" id="KW-0548">Nucleotidyltransferase</keyword>
<dbReference type="NCBIfam" id="TIGR03591">
    <property type="entry name" value="polynuc_phos"/>
    <property type="match status" value="1"/>
</dbReference>
<evidence type="ECO:0000256" key="1">
    <source>
        <dbReference type="ARBA" id="ARBA00007404"/>
    </source>
</evidence>
<dbReference type="CDD" id="cd04472">
    <property type="entry name" value="S1_PNPase"/>
    <property type="match status" value="1"/>
</dbReference>
<keyword evidence="6 8" id="KW-0460">Magnesium</keyword>
<name>A0A0B7H0R7_TREPH</name>
<dbReference type="GO" id="GO:0000287">
    <property type="term" value="F:magnesium ion binding"/>
    <property type="evidence" value="ECO:0007669"/>
    <property type="project" value="UniProtKB-UniRule"/>
</dbReference>
<dbReference type="Gene3D" id="3.30.1370.10">
    <property type="entry name" value="K Homology domain, type 1"/>
    <property type="match status" value="1"/>
</dbReference>
<dbReference type="InterPro" id="IPR027408">
    <property type="entry name" value="PNPase/RNase_PH_dom_sf"/>
</dbReference>
<dbReference type="PIRSF" id="PIRSF005499">
    <property type="entry name" value="PNPase"/>
    <property type="match status" value="1"/>
</dbReference>
<organism evidence="10 12">
    <name type="scientific">Treponema phagedenis</name>
    <dbReference type="NCBI Taxonomy" id="162"/>
    <lineage>
        <taxon>Bacteria</taxon>
        <taxon>Pseudomonadati</taxon>
        <taxon>Spirochaetota</taxon>
        <taxon>Spirochaetia</taxon>
        <taxon>Spirochaetales</taxon>
        <taxon>Treponemataceae</taxon>
        <taxon>Treponema</taxon>
    </lineage>
</organism>
<dbReference type="InterPro" id="IPR012162">
    <property type="entry name" value="PNPase"/>
</dbReference>
<reference evidence="10" key="2">
    <citation type="submission" date="2015-01" db="EMBL/GenBank/DDBJ databases">
        <authorList>
            <person name="Xiang T."/>
            <person name="Song Y."/>
            <person name="Huang L."/>
            <person name="Wang B."/>
            <person name="Wu P."/>
        </authorList>
    </citation>
    <scope>NUCLEOTIDE SEQUENCE [LARGE SCALE GENOMIC DNA]</scope>
    <source>
        <strain evidence="10">V1</strain>
    </source>
</reference>
<dbReference type="GeneID" id="57751916"/>
<dbReference type="Pfam" id="PF00575">
    <property type="entry name" value="S1"/>
    <property type="match status" value="1"/>
</dbReference>
<protein>
    <recommendedName>
        <fullName evidence="8">Polyribonucleotide nucleotidyltransferase</fullName>
        <ecNumber evidence="8">2.7.7.8</ecNumber>
    </recommendedName>
    <alternativeName>
        <fullName evidence="8">Polynucleotide phosphorylase</fullName>
        <shortName evidence="8">PNPase</shortName>
    </alternativeName>
</protein>
<dbReference type="SMART" id="SM00322">
    <property type="entry name" value="KH"/>
    <property type="match status" value="1"/>
</dbReference>
<keyword evidence="12" id="KW-1185">Reference proteome</keyword>
<dbReference type="RefSeq" id="WP_044634930.1">
    <property type="nucleotide sequence ID" value="NZ_CDNC01000045.1"/>
</dbReference>
<keyword evidence="5 8" id="KW-0479">Metal-binding</keyword>
<reference evidence="12" key="1">
    <citation type="submission" date="2015-01" db="EMBL/GenBank/DDBJ databases">
        <authorList>
            <person name="Manzoor Shahid"/>
            <person name="Zubair Saima"/>
        </authorList>
    </citation>
    <scope>NUCLEOTIDE SEQUENCE [LARGE SCALE GENOMIC DNA]</scope>
    <source>
        <strain evidence="12">V1</strain>
    </source>
</reference>
<dbReference type="SUPFAM" id="SSF55666">
    <property type="entry name" value="Ribonuclease PH domain 2-like"/>
    <property type="match status" value="2"/>
</dbReference>
<dbReference type="SUPFAM" id="SSF50249">
    <property type="entry name" value="Nucleic acid-binding proteins"/>
    <property type="match status" value="1"/>
</dbReference>
<evidence type="ECO:0000313" key="13">
    <source>
        <dbReference type="Proteomes" id="UP000323594"/>
    </source>
</evidence>
<dbReference type="FunFam" id="3.30.1370.10:FF:000001">
    <property type="entry name" value="Polyribonucleotide nucleotidyltransferase"/>
    <property type="match status" value="1"/>
</dbReference>
<evidence type="ECO:0000313" key="12">
    <source>
        <dbReference type="Proteomes" id="UP000042527"/>
    </source>
</evidence>
<dbReference type="GO" id="GO:0006396">
    <property type="term" value="P:RNA processing"/>
    <property type="evidence" value="ECO:0007669"/>
    <property type="project" value="InterPro"/>
</dbReference>
<keyword evidence="2 8" id="KW-0963">Cytoplasm</keyword>
<dbReference type="Pfam" id="PF03726">
    <property type="entry name" value="PNPase"/>
    <property type="match status" value="1"/>
</dbReference>
<dbReference type="InterPro" id="IPR004088">
    <property type="entry name" value="KH_dom_type_1"/>
</dbReference>
<dbReference type="Gene3D" id="3.30.230.70">
    <property type="entry name" value="GHMP Kinase, N-terminal domain"/>
    <property type="match status" value="2"/>
</dbReference>
<dbReference type="InterPro" id="IPR012340">
    <property type="entry name" value="NA-bd_OB-fold"/>
</dbReference>
<comment type="catalytic activity">
    <reaction evidence="8">
        <text>RNA(n+1) + phosphate = RNA(n) + a ribonucleoside 5'-diphosphate</text>
        <dbReference type="Rhea" id="RHEA:22096"/>
        <dbReference type="Rhea" id="RHEA-COMP:14527"/>
        <dbReference type="Rhea" id="RHEA-COMP:17342"/>
        <dbReference type="ChEBI" id="CHEBI:43474"/>
        <dbReference type="ChEBI" id="CHEBI:57930"/>
        <dbReference type="ChEBI" id="CHEBI:140395"/>
        <dbReference type="EC" id="2.7.7.8"/>
    </reaction>
</comment>
<sequence length="700" mass="76775">MKHTVSYKIGDSELILETGRLAKQANGAIFAQFGGSAVLATVCASDQSQEGLDYVPLTVDYNEKYYAAGKIPGGFIKREGRPKDKEILVSRLIDRPMRPLFEKDFGRDIQIIPTCVSSDMINPPDILAVIASSAAVVISDIPFNGPVAAARIAYVNGEYVINPTFKQIDRAEMEIVVAGTKEGITMVEGGAHEVSEEVMLTALEKAHEFIKIICDLQEQLRNACGKEKLPLVPLSVELENKQAIHDEAYPRLSEALYVKGKFERRAACDAVKADIAEKYAEQLEDEVQTKLFNALFDDMEYHILRENILDKGLRVDGRNTEEIRPITCEIGVLPRPHGSAVFTRGETQSLAVVTLGTVFDEQVYDDIEGDRRENFILHYNFPPFSVGEVGRMGTGRREIGHGYLAHRSLSPMIPSREKFPYTVRVVSEILESNGSSSMATVCGGTLSLLHAGVPMKSPVAGIAMGLITDGDRYAILSDILGEEDHLGDMDFKVAGTENGITGFQMDIKIAGVSSEIMKNALAQAKRGRMHILGIMNQTISKPNADISKYAPRIECVKIAVDKIGALIGPGGKNIKALSEQYQVTINTDNDGTVTIYGKDSQSALDAKAAVIGVVEEPEVGRIYQGTVKKIMEFGAFVEILPGKEGLCHISKLSRERVGKVGDVLKEEQRIPVKLLEIDKMNRLNLSYIDALEELEKKAEK</sequence>
<dbReference type="SUPFAM" id="SSF54791">
    <property type="entry name" value="Eukaryotic type KH-domain (KH-domain type I)"/>
    <property type="match status" value="1"/>
</dbReference>
<evidence type="ECO:0000256" key="6">
    <source>
        <dbReference type="ARBA" id="ARBA00022842"/>
    </source>
</evidence>
<dbReference type="Proteomes" id="UP000042527">
    <property type="component" value="Unassembled WGS sequence"/>
</dbReference>
<accession>A0A0B7H0R7</accession>
<dbReference type="GO" id="GO:0005829">
    <property type="term" value="C:cytosol"/>
    <property type="evidence" value="ECO:0007669"/>
    <property type="project" value="TreeGrafter"/>
</dbReference>
<evidence type="ECO:0000256" key="5">
    <source>
        <dbReference type="ARBA" id="ARBA00022723"/>
    </source>
</evidence>
<dbReference type="CDD" id="cd11363">
    <property type="entry name" value="RNase_PH_PNPase_1"/>
    <property type="match status" value="1"/>
</dbReference>
<gene>
    <name evidence="8 10" type="primary">pnp</name>
    <name evidence="11" type="ORF">FUT82_02975</name>
    <name evidence="10" type="ORF">TPHV1_50110</name>
</gene>
<dbReference type="InterPro" id="IPR036612">
    <property type="entry name" value="KH_dom_type_1_sf"/>
</dbReference>
<dbReference type="AlphaFoldDB" id="A0A0B7H0R7"/>
<dbReference type="GO" id="GO:0004654">
    <property type="term" value="F:polyribonucleotide nucleotidyltransferase activity"/>
    <property type="evidence" value="ECO:0007669"/>
    <property type="project" value="UniProtKB-UniRule"/>
</dbReference>
<dbReference type="HAMAP" id="MF_01595">
    <property type="entry name" value="PNPase"/>
    <property type="match status" value="1"/>
</dbReference>
<evidence type="ECO:0000259" key="9">
    <source>
        <dbReference type="PROSITE" id="PS50126"/>
    </source>
</evidence>
<comment type="similarity">
    <text evidence="1 8">Belongs to the polyribonucleotide nucleotidyltransferase family.</text>
</comment>
<evidence type="ECO:0000256" key="3">
    <source>
        <dbReference type="ARBA" id="ARBA00022679"/>
    </source>
</evidence>
<dbReference type="InterPro" id="IPR015848">
    <property type="entry name" value="PNPase_PH_RNA-bd_bac/org-type"/>
</dbReference>
<dbReference type="NCBIfam" id="NF008805">
    <property type="entry name" value="PRK11824.1"/>
    <property type="match status" value="1"/>
</dbReference>
<dbReference type="InterPro" id="IPR015847">
    <property type="entry name" value="ExoRNase_PH_dom2"/>
</dbReference>
<dbReference type="FunFam" id="3.30.230.70:FF:000001">
    <property type="entry name" value="Polyribonucleotide nucleotidyltransferase"/>
    <property type="match status" value="1"/>
</dbReference>
<evidence type="ECO:0000256" key="4">
    <source>
        <dbReference type="ARBA" id="ARBA00022695"/>
    </source>
</evidence>
<feature type="binding site" evidence="8">
    <location>
        <position position="484"/>
    </location>
    <ligand>
        <name>Mg(2+)</name>
        <dbReference type="ChEBI" id="CHEBI:18420"/>
    </ligand>
</feature>
<dbReference type="Pfam" id="PF00013">
    <property type="entry name" value="KH_1"/>
    <property type="match status" value="1"/>
</dbReference>
<dbReference type="Gene3D" id="2.40.50.140">
    <property type="entry name" value="Nucleic acid-binding proteins"/>
    <property type="match status" value="1"/>
</dbReference>
<dbReference type="GO" id="GO:0003723">
    <property type="term" value="F:RNA binding"/>
    <property type="evidence" value="ECO:0007669"/>
    <property type="project" value="UniProtKB-UniRule"/>
</dbReference>
<dbReference type="PROSITE" id="PS50084">
    <property type="entry name" value="KH_TYPE_1"/>
    <property type="match status" value="1"/>
</dbReference>
<dbReference type="Proteomes" id="UP000323594">
    <property type="component" value="Chromosome"/>
</dbReference>
<reference evidence="11 13" key="3">
    <citation type="submission" date="2019-08" db="EMBL/GenBank/DDBJ databases">
        <authorList>
            <person name="Kuhnert P."/>
        </authorList>
    </citation>
    <scope>NUCLEOTIDE SEQUENCE [LARGE SCALE GENOMIC DNA]</scope>
    <source>
        <strain evidence="11 13">B36.5</strain>
    </source>
</reference>
<dbReference type="OrthoDB" id="9804305at2"/>
<dbReference type="PANTHER" id="PTHR11252">
    <property type="entry name" value="POLYRIBONUCLEOTIDE NUCLEOTIDYLTRANSFERASE"/>
    <property type="match status" value="1"/>
</dbReference>
<comment type="subcellular location">
    <subcellularLocation>
        <location evidence="8">Cytoplasm</location>
    </subcellularLocation>
</comment>
<dbReference type="InterPro" id="IPR020568">
    <property type="entry name" value="Ribosomal_Su5_D2-typ_SF"/>
</dbReference>
<dbReference type="PROSITE" id="PS50126">
    <property type="entry name" value="S1"/>
    <property type="match status" value="1"/>
</dbReference>
<evidence type="ECO:0000313" key="11">
    <source>
        <dbReference type="EMBL" id="QEJ97047.1"/>
    </source>
</evidence>
<evidence type="ECO:0000313" key="10">
    <source>
        <dbReference type="EMBL" id="CEM62850.1"/>
    </source>
</evidence>
<dbReference type="InterPro" id="IPR004087">
    <property type="entry name" value="KH_dom"/>
</dbReference>
<dbReference type="PANTHER" id="PTHR11252:SF0">
    <property type="entry name" value="POLYRIBONUCLEOTIDE NUCLEOTIDYLTRANSFERASE 1, MITOCHONDRIAL"/>
    <property type="match status" value="1"/>
</dbReference>
<proteinExistence type="inferred from homology"/>
<keyword evidence="3 8" id="KW-0808">Transferase</keyword>
<dbReference type="SUPFAM" id="SSF54211">
    <property type="entry name" value="Ribosomal protein S5 domain 2-like"/>
    <property type="match status" value="2"/>
</dbReference>
<keyword evidence="7 8" id="KW-0694">RNA-binding</keyword>
<dbReference type="FunFam" id="3.30.230.70:FF:000002">
    <property type="entry name" value="Polyribonucleotide nucleotidyltransferase"/>
    <property type="match status" value="1"/>
</dbReference>
<dbReference type="InterPro" id="IPR003029">
    <property type="entry name" value="S1_domain"/>
</dbReference>
<dbReference type="EMBL" id="CP042817">
    <property type="protein sequence ID" value="QEJ97047.1"/>
    <property type="molecule type" value="Genomic_DNA"/>
</dbReference>
<comment type="function">
    <text evidence="8">Involved in mRNA degradation. Catalyzes the phosphorolysis of single-stranded polyribonucleotides processively in the 3'- to 5'-direction.</text>
</comment>
<evidence type="ECO:0000256" key="7">
    <source>
        <dbReference type="ARBA" id="ARBA00022884"/>
    </source>
</evidence>
<dbReference type="GO" id="GO:0000175">
    <property type="term" value="F:3'-5'-RNA exonuclease activity"/>
    <property type="evidence" value="ECO:0007669"/>
    <property type="project" value="TreeGrafter"/>
</dbReference>
<dbReference type="CDD" id="cd02393">
    <property type="entry name" value="KH-I_PNPase"/>
    <property type="match status" value="1"/>
</dbReference>
<feature type="binding site" evidence="8">
    <location>
        <position position="490"/>
    </location>
    <ligand>
        <name>Mg(2+)</name>
        <dbReference type="ChEBI" id="CHEBI:18420"/>
    </ligand>
</feature>
<feature type="domain" description="S1 motif" evidence="9">
    <location>
        <begin position="620"/>
        <end position="688"/>
    </location>
</feature>
<dbReference type="GO" id="GO:0006402">
    <property type="term" value="P:mRNA catabolic process"/>
    <property type="evidence" value="ECO:0007669"/>
    <property type="project" value="UniProtKB-UniRule"/>
</dbReference>